<dbReference type="SUPFAM" id="SSF53383">
    <property type="entry name" value="PLP-dependent transferases"/>
    <property type="match status" value="1"/>
</dbReference>
<dbReference type="CDD" id="cd00609">
    <property type="entry name" value="AAT_like"/>
    <property type="match status" value="1"/>
</dbReference>
<evidence type="ECO:0000256" key="2">
    <source>
        <dbReference type="ARBA" id="ARBA00022898"/>
    </source>
</evidence>
<dbReference type="PROSITE" id="PS50949">
    <property type="entry name" value="HTH_GNTR"/>
    <property type="match status" value="1"/>
</dbReference>
<dbReference type="Proteomes" id="UP000593892">
    <property type="component" value="Chromosome"/>
</dbReference>
<dbReference type="AlphaFoldDB" id="A0A7S7NQI9"/>
<dbReference type="InterPro" id="IPR000524">
    <property type="entry name" value="Tscrpt_reg_HTH_GntR"/>
</dbReference>
<dbReference type="GO" id="GO:0030170">
    <property type="term" value="F:pyridoxal phosphate binding"/>
    <property type="evidence" value="ECO:0007669"/>
    <property type="project" value="InterPro"/>
</dbReference>
<feature type="region of interest" description="Disordered" evidence="6">
    <location>
        <begin position="99"/>
        <end position="119"/>
    </location>
</feature>
<dbReference type="GO" id="GO:0003700">
    <property type="term" value="F:DNA-binding transcription factor activity"/>
    <property type="evidence" value="ECO:0007669"/>
    <property type="project" value="InterPro"/>
</dbReference>
<reference evidence="8 9" key="1">
    <citation type="submission" date="2020-10" db="EMBL/GenBank/DDBJ databases">
        <title>Complete genome sequence of Paludibaculum fermentans P105T, a facultatively anaerobic acidobacterium capable of dissimilatory Fe(III) reduction.</title>
        <authorList>
            <person name="Dedysh S.N."/>
            <person name="Beletsky A.V."/>
            <person name="Kulichevskaya I.S."/>
            <person name="Mardanov A.V."/>
            <person name="Ravin N.V."/>
        </authorList>
    </citation>
    <scope>NUCLEOTIDE SEQUENCE [LARGE SCALE GENOMIC DNA]</scope>
    <source>
        <strain evidence="8 9">P105</strain>
    </source>
</reference>
<evidence type="ECO:0000259" key="7">
    <source>
        <dbReference type="PROSITE" id="PS50949"/>
    </source>
</evidence>
<comment type="similarity">
    <text evidence="1">In the C-terminal section; belongs to the class-I pyridoxal-phosphate-dependent aminotransferase family.</text>
</comment>
<dbReference type="KEGG" id="pfer:IRI77_35280"/>
<sequence>MGRKSSTFLSPLFALDPASAEPLYHQLYQGIRDAILDGRIAKGTQLPSSRLLSAELSVSRNTVVNAYAQLLAEGYLEGEAGSGTYVTLRLPDESLRAVRGSTGAPTATPDPPRLSRQGQALQRYATTHTLSRNEPRPFRPGVPAVDEFPFRLWERMVAQQWRKHPWPMLTYGPAEGYHPLRVAIADYLRMARAVRCDWRQVILVSGSQQAIDLTARVLLDPGDGVWMEEPGYRGARDSLVAAGLALAPVPVDAEGISVSAGRAMAPAARLAYVTPSHQFPSGVTMSVARRMELLRWASESGAWILEDDYDSEFRFVSRPLSALQGLDESGRVVYTGTFSKVLFPSMRLGYLVVPPALVEVFTAARSIADRHSPMVDQAVLAEFMREGHFGRHIRRMRTLYQERRDVVVEALTRELGGFLELSPAAAGMHLVGWLPEGVDDRAASQRALEAGLEAQAISAYCLGQPARRGLMLGYAGYSPAALKHASGQLARALAGL</sequence>
<dbReference type="PANTHER" id="PTHR46577:SF1">
    <property type="entry name" value="HTH-TYPE TRANSCRIPTIONAL REGULATORY PROTEIN GABR"/>
    <property type="match status" value="1"/>
</dbReference>
<dbReference type="GO" id="GO:0008483">
    <property type="term" value="F:transaminase activity"/>
    <property type="evidence" value="ECO:0007669"/>
    <property type="project" value="UniProtKB-KW"/>
</dbReference>
<dbReference type="Gene3D" id="1.10.10.10">
    <property type="entry name" value="Winged helix-like DNA-binding domain superfamily/Winged helix DNA-binding domain"/>
    <property type="match status" value="1"/>
</dbReference>
<dbReference type="PANTHER" id="PTHR46577">
    <property type="entry name" value="HTH-TYPE TRANSCRIPTIONAL REGULATORY PROTEIN GABR"/>
    <property type="match status" value="1"/>
</dbReference>
<feature type="domain" description="HTH gntR-type" evidence="7">
    <location>
        <begin position="21"/>
        <end position="89"/>
    </location>
</feature>
<dbReference type="InterPro" id="IPR036388">
    <property type="entry name" value="WH-like_DNA-bd_sf"/>
</dbReference>
<dbReference type="SUPFAM" id="SSF46785">
    <property type="entry name" value="Winged helix' DNA-binding domain"/>
    <property type="match status" value="1"/>
</dbReference>
<keyword evidence="8" id="KW-0808">Transferase</keyword>
<keyword evidence="5" id="KW-0804">Transcription</keyword>
<keyword evidence="4" id="KW-0238">DNA-binding</keyword>
<dbReference type="Gene3D" id="3.40.640.10">
    <property type="entry name" value="Type I PLP-dependent aspartate aminotransferase-like (Major domain)"/>
    <property type="match status" value="1"/>
</dbReference>
<keyword evidence="9" id="KW-1185">Reference proteome</keyword>
<dbReference type="SMART" id="SM00345">
    <property type="entry name" value="HTH_GNTR"/>
    <property type="match status" value="1"/>
</dbReference>
<dbReference type="InterPro" id="IPR051446">
    <property type="entry name" value="HTH_trans_reg/aminotransferase"/>
</dbReference>
<proteinExistence type="inferred from homology"/>
<evidence type="ECO:0000256" key="1">
    <source>
        <dbReference type="ARBA" id="ARBA00005384"/>
    </source>
</evidence>
<dbReference type="CDD" id="cd07377">
    <property type="entry name" value="WHTH_GntR"/>
    <property type="match status" value="1"/>
</dbReference>
<dbReference type="Pfam" id="PF00392">
    <property type="entry name" value="GntR"/>
    <property type="match status" value="1"/>
</dbReference>
<dbReference type="InterPro" id="IPR015421">
    <property type="entry name" value="PyrdxlP-dep_Trfase_major"/>
</dbReference>
<accession>A0A7S7NQI9</accession>
<keyword evidence="2" id="KW-0663">Pyridoxal phosphate</keyword>
<dbReference type="PRINTS" id="PR00035">
    <property type="entry name" value="HTHGNTR"/>
</dbReference>
<evidence type="ECO:0000256" key="4">
    <source>
        <dbReference type="ARBA" id="ARBA00023125"/>
    </source>
</evidence>
<name>A0A7S7NQI9_PALFE</name>
<dbReference type="InterPro" id="IPR036390">
    <property type="entry name" value="WH_DNA-bd_sf"/>
</dbReference>
<evidence type="ECO:0000256" key="5">
    <source>
        <dbReference type="ARBA" id="ARBA00023163"/>
    </source>
</evidence>
<keyword evidence="3" id="KW-0805">Transcription regulation</keyword>
<dbReference type="RefSeq" id="WP_194449605.1">
    <property type="nucleotide sequence ID" value="NZ_CP063849.1"/>
</dbReference>
<dbReference type="Pfam" id="PF00155">
    <property type="entry name" value="Aminotran_1_2"/>
    <property type="match status" value="1"/>
</dbReference>
<protein>
    <submittedName>
        <fullName evidence="8">PLP-dependent aminotransferase family protein</fullName>
    </submittedName>
</protein>
<dbReference type="EMBL" id="CP063849">
    <property type="protein sequence ID" value="QOY87942.1"/>
    <property type="molecule type" value="Genomic_DNA"/>
</dbReference>
<organism evidence="8 9">
    <name type="scientific">Paludibaculum fermentans</name>
    <dbReference type="NCBI Taxonomy" id="1473598"/>
    <lineage>
        <taxon>Bacteria</taxon>
        <taxon>Pseudomonadati</taxon>
        <taxon>Acidobacteriota</taxon>
        <taxon>Terriglobia</taxon>
        <taxon>Bryobacterales</taxon>
        <taxon>Bryobacteraceae</taxon>
        <taxon>Paludibaculum</taxon>
    </lineage>
</organism>
<evidence type="ECO:0000313" key="9">
    <source>
        <dbReference type="Proteomes" id="UP000593892"/>
    </source>
</evidence>
<gene>
    <name evidence="8" type="ORF">IRI77_35280</name>
</gene>
<evidence type="ECO:0000313" key="8">
    <source>
        <dbReference type="EMBL" id="QOY87942.1"/>
    </source>
</evidence>
<evidence type="ECO:0000256" key="6">
    <source>
        <dbReference type="SAM" id="MobiDB-lite"/>
    </source>
</evidence>
<evidence type="ECO:0000256" key="3">
    <source>
        <dbReference type="ARBA" id="ARBA00023015"/>
    </source>
</evidence>
<dbReference type="InterPro" id="IPR015424">
    <property type="entry name" value="PyrdxlP-dep_Trfase"/>
</dbReference>
<dbReference type="GO" id="GO:0003677">
    <property type="term" value="F:DNA binding"/>
    <property type="evidence" value="ECO:0007669"/>
    <property type="project" value="UniProtKB-KW"/>
</dbReference>
<dbReference type="InterPro" id="IPR004839">
    <property type="entry name" value="Aminotransferase_I/II_large"/>
</dbReference>
<keyword evidence="8" id="KW-0032">Aminotransferase</keyword>